<keyword evidence="2" id="KW-0547">Nucleotide-binding</keyword>
<keyword evidence="3" id="KW-0378">Hydrolase</keyword>
<feature type="domain" description="Helicase C-terminal" evidence="10">
    <location>
        <begin position="331"/>
        <end position="482"/>
    </location>
</feature>
<accession>A0A0K9NPX7</accession>
<dbReference type="PANTHER" id="PTHR47958">
    <property type="entry name" value="ATP-DEPENDENT RNA HELICASE DBP3"/>
    <property type="match status" value="1"/>
</dbReference>
<feature type="compositionally biased region" description="Polar residues" evidence="8">
    <location>
        <begin position="25"/>
        <end position="42"/>
    </location>
</feature>
<evidence type="ECO:0000256" key="7">
    <source>
        <dbReference type="PROSITE-ProRule" id="PRU00552"/>
    </source>
</evidence>
<keyword evidence="4 12" id="KW-0347">Helicase</keyword>
<dbReference type="PROSITE" id="PS51192">
    <property type="entry name" value="HELICASE_ATP_BIND_1"/>
    <property type="match status" value="1"/>
</dbReference>
<proteinExistence type="predicted"/>
<dbReference type="Pfam" id="PF00270">
    <property type="entry name" value="DEAD"/>
    <property type="match status" value="1"/>
</dbReference>
<evidence type="ECO:0000259" key="11">
    <source>
        <dbReference type="PROSITE" id="PS51195"/>
    </source>
</evidence>
<evidence type="ECO:0000313" key="13">
    <source>
        <dbReference type="Proteomes" id="UP000036987"/>
    </source>
</evidence>
<keyword evidence="5" id="KW-0067">ATP-binding</keyword>
<evidence type="ECO:0000256" key="6">
    <source>
        <dbReference type="ARBA" id="ARBA00022884"/>
    </source>
</evidence>
<evidence type="ECO:0000256" key="4">
    <source>
        <dbReference type="ARBA" id="ARBA00022806"/>
    </source>
</evidence>
<name>A0A0K9NPX7_ZOSMR</name>
<evidence type="ECO:0000259" key="10">
    <source>
        <dbReference type="PROSITE" id="PS51194"/>
    </source>
</evidence>
<dbReference type="CDD" id="cd18787">
    <property type="entry name" value="SF2_C_DEAD"/>
    <property type="match status" value="1"/>
</dbReference>
<dbReference type="GO" id="GO:0003729">
    <property type="term" value="F:mRNA binding"/>
    <property type="evidence" value="ECO:0000318"/>
    <property type="project" value="GO_Central"/>
</dbReference>
<dbReference type="GO" id="GO:0010494">
    <property type="term" value="C:cytoplasmic stress granule"/>
    <property type="evidence" value="ECO:0000318"/>
    <property type="project" value="GO_Central"/>
</dbReference>
<evidence type="ECO:0000313" key="12">
    <source>
        <dbReference type="EMBL" id="KMZ58844.1"/>
    </source>
</evidence>
<dbReference type="InterPro" id="IPR011545">
    <property type="entry name" value="DEAD/DEAH_box_helicase_dom"/>
</dbReference>
<dbReference type="AlphaFoldDB" id="A0A0K9NPX7"/>
<reference evidence="13" key="1">
    <citation type="journal article" date="2016" name="Nature">
        <title>The genome of the seagrass Zostera marina reveals angiosperm adaptation to the sea.</title>
        <authorList>
            <person name="Olsen J.L."/>
            <person name="Rouze P."/>
            <person name="Verhelst B."/>
            <person name="Lin Y.-C."/>
            <person name="Bayer T."/>
            <person name="Collen J."/>
            <person name="Dattolo E."/>
            <person name="De Paoli E."/>
            <person name="Dittami S."/>
            <person name="Maumus F."/>
            <person name="Michel G."/>
            <person name="Kersting A."/>
            <person name="Lauritano C."/>
            <person name="Lohaus R."/>
            <person name="Toepel M."/>
            <person name="Tonon T."/>
            <person name="Vanneste K."/>
            <person name="Amirebrahimi M."/>
            <person name="Brakel J."/>
            <person name="Bostroem C."/>
            <person name="Chovatia M."/>
            <person name="Grimwood J."/>
            <person name="Jenkins J.W."/>
            <person name="Jueterbock A."/>
            <person name="Mraz A."/>
            <person name="Stam W.T."/>
            <person name="Tice H."/>
            <person name="Bornberg-Bauer E."/>
            <person name="Green P.J."/>
            <person name="Pearson G.A."/>
            <person name="Procaccini G."/>
            <person name="Duarte C.M."/>
            <person name="Schmutz J."/>
            <person name="Reusch T.B.H."/>
            <person name="Van de Peer Y."/>
        </authorList>
    </citation>
    <scope>NUCLEOTIDE SEQUENCE [LARGE SCALE GENOMIC DNA]</scope>
    <source>
        <strain evidence="13">cv. Finnish</strain>
    </source>
</reference>
<evidence type="ECO:0000256" key="5">
    <source>
        <dbReference type="ARBA" id="ARBA00022840"/>
    </source>
</evidence>
<dbReference type="SMART" id="SM00487">
    <property type="entry name" value="DEXDc"/>
    <property type="match status" value="1"/>
</dbReference>
<dbReference type="EC" id="3.6.4.13" evidence="1"/>
<keyword evidence="6" id="KW-0694">RNA-binding</keyword>
<dbReference type="SMART" id="SM00490">
    <property type="entry name" value="HELICc"/>
    <property type="match status" value="1"/>
</dbReference>
<evidence type="ECO:0000256" key="1">
    <source>
        <dbReference type="ARBA" id="ARBA00012552"/>
    </source>
</evidence>
<sequence length="494" mass="54841">MADTPSVTKPEEKKKLWGDEEPDQNESPLLTASTSAEVSSGTKAAASNEVANDLSSLVIEEHPGEGLDEPDDSNITAVTSGEVYTSASRFEDLNLSPELLQGIYNEMGFKTPSKIQAVSLPMILNPPNKNLIAQAHNGSGKTTCFVLGMLSRVDPSKRIPQALCICPTRELSLQNQAVLLKMGKYTGITSKCAIPMDSSGYVSMSRMLPISEQIIIGTPGTIKKWVTAKKLATREMKILVFDEADHMLAEDGFRDDSERIMKEIHRSSSGSCQVLLFSATFNETVKAFVARAVKDGNQLYVKKEQLTLNAIKQFKVRCPDELSKIAVIKDKIFEFAQNLGQTIIFVRTRNSATMLHQSLLKEGYECTSIQGALKQDDRDVIIKEFKDGLTKVLITTDLLARGFDQAQVNLVVNYDLPVKHGSPLEPDYEVYLHRIGRAGRFGRKGAVFNLLVSERDQTVMEKIERYFEHNVAQIPEWRSEEDFKAALKDSGLLE</sequence>
<gene>
    <name evidence="12" type="ORF">ZOSMA_72G00060</name>
</gene>
<dbReference type="STRING" id="29655.A0A0K9NPX7"/>
<feature type="region of interest" description="Disordered" evidence="8">
    <location>
        <begin position="1"/>
        <end position="50"/>
    </location>
</feature>
<comment type="caution">
    <text evidence="12">The sequence shown here is derived from an EMBL/GenBank/DDBJ whole genome shotgun (WGS) entry which is preliminary data.</text>
</comment>
<dbReference type="EMBL" id="LFYR01001858">
    <property type="protein sequence ID" value="KMZ58844.1"/>
    <property type="molecule type" value="Genomic_DNA"/>
</dbReference>
<feature type="compositionally biased region" description="Basic and acidic residues" evidence="8">
    <location>
        <begin position="9"/>
        <end position="18"/>
    </location>
</feature>
<evidence type="ECO:0000256" key="3">
    <source>
        <dbReference type="ARBA" id="ARBA00022801"/>
    </source>
</evidence>
<dbReference type="OrthoDB" id="10265785at2759"/>
<organism evidence="12 13">
    <name type="scientific">Zostera marina</name>
    <name type="common">Eelgrass</name>
    <dbReference type="NCBI Taxonomy" id="29655"/>
    <lineage>
        <taxon>Eukaryota</taxon>
        <taxon>Viridiplantae</taxon>
        <taxon>Streptophyta</taxon>
        <taxon>Embryophyta</taxon>
        <taxon>Tracheophyta</taxon>
        <taxon>Spermatophyta</taxon>
        <taxon>Magnoliopsida</taxon>
        <taxon>Liliopsida</taxon>
        <taxon>Zosteraceae</taxon>
        <taxon>Zostera</taxon>
    </lineage>
</organism>
<feature type="domain" description="DEAD-box RNA helicase Q" evidence="11">
    <location>
        <begin position="88"/>
        <end position="117"/>
    </location>
</feature>
<dbReference type="InterPro" id="IPR027417">
    <property type="entry name" value="P-loop_NTPase"/>
</dbReference>
<dbReference type="GO" id="GO:0003724">
    <property type="term" value="F:RNA helicase activity"/>
    <property type="evidence" value="ECO:0000318"/>
    <property type="project" value="GO_Central"/>
</dbReference>
<dbReference type="GO" id="GO:0005634">
    <property type="term" value="C:nucleus"/>
    <property type="evidence" value="ECO:0000318"/>
    <property type="project" value="GO_Central"/>
</dbReference>
<dbReference type="Proteomes" id="UP000036987">
    <property type="component" value="Unassembled WGS sequence"/>
</dbReference>
<protein>
    <recommendedName>
        <fullName evidence="1">RNA helicase</fullName>
        <ecNumber evidence="1">3.6.4.13</ecNumber>
    </recommendedName>
</protein>
<dbReference type="CDD" id="cd17963">
    <property type="entry name" value="DEADc_DDX19_DDX25"/>
    <property type="match status" value="1"/>
</dbReference>
<dbReference type="InterPro" id="IPR001650">
    <property type="entry name" value="Helicase_C-like"/>
</dbReference>
<dbReference type="GO" id="GO:0016787">
    <property type="term" value="F:hydrolase activity"/>
    <property type="evidence" value="ECO:0007669"/>
    <property type="project" value="UniProtKB-KW"/>
</dbReference>
<dbReference type="Gene3D" id="3.40.50.300">
    <property type="entry name" value="P-loop containing nucleotide triphosphate hydrolases"/>
    <property type="match status" value="2"/>
</dbReference>
<dbReference type="InterPro" id="IPR014014">
    <property type="entry name" value="RNA_helicase_DEAD_Q_motif"/>
</dbReference>
<feature type="domain" description="Helicase ATP-binding" evidence="9">
    <location>
        <begin position="122"/>
        <end position="299"/>
    </location>
</feature>
<evidence type="ECO:0000259" key="9">
    <source>
        <dbReference type="PROSITE" id="PS51192"/>
    </source>
</evidence>
<dbReference type="PROSITE" id="PS51194">
    <property type="entry name" value="HELICASE_CTER"/>
    <property type="match status" value="1"/>
</dbReference>
<dbReference type="Pfam" id="PF00271">
    <property type="entry name" value="Helicase_C"/>
    <property type="match status" value="1"/>
</dbReference>
<dbReference type="GO" id="GO:0005524">
    <property type="term" value="F:ATP binding"/>
    <property type="evidence" value="ECO:0007669"/>
    <property type="project" value="UniProtKB-KW"/>
</dbReference>
<dbReference type="GO" id="GO:0016973">
    <property type="term" value="P:poly(A)+ mRNA export from nucleus"/>
    <property type="evidence" value="ECO:0000318"/>
    <property type="project" value="GO_Central"/>
</dbReference>
<feature type="short sequence motif" description="Q motif" evidence="7">
    <location>
        <begin position="88"/>
        <end position="117"/>
    </location>
</feature>
<dbReference type="SUPFAM" id="SSF52540">
    <property type="entry name" value="P-loop containing nucleoside triphosphate hydrolases"/>
    <property type="match status" value="1"/>
</dbReference>
<dbReference type="OMA" id="DFKNLCM"/>
<keyword evidence="13" id="KW-1185">Reference proteome</keyword>
<evidence type="ECO:0000256" key="8">
    <source>
        <dbReference type="SAM" id="MobiDB-lite"/>
    </source>
</evidence>
<evidence type="ECO:0000256" key="2">
    <source>
        <dbReference type="ARBA" id="ARBA00022741"/>
    </source>
</evidence>
<dbReference type="PROSITE" id="PS51195">
    <property type="entry name" value="Q_MOTIF"/>
    <property type="match status" value="1"/>
</dbReference>
<dbReference type="InterPro" id="IPR014001">
    <property type="entry name" value="Helicase_ATP-bd"/>
</dbReference>